<evidence type="ECO:0000313" key="3">
    <source>
        <dbReference type="EMBL" id="CCE83962.1"/>
    </source>
</evidence>
<dbReference type="InParanoid" id="G8Y5T2"/>
<feature type="compositionally biased region" description="Basic and acidic residues" evidence="1">
    <location>
        <begin position="135"/>
        <end position="145"/>
    </location>
</feature>
<evidence type="ECO:0000313" key="4">
    <source>
        <dbReference type="EMBL" id="CCE84993.1"/>
    </source>
</evidence>
<dbReference type="PANTHER" id="PTHR39394">
    <property type="entry name" value="YALI0E31793P"/>
    <property type="match status" value="1"/>
</dbReference>
<evidence type="ECO:0000259" key="2">
    <source>
        <dbReference type="Pfam" id="PF09350"/>
    </source>
</evidence>
<reference evidence="4" key="1">
    <citation type="submission" date="2011-10" db="EMBL/GenBank/DDBJ databases">
        <authorList>
            <person name="Genoscope - CEA"/>
        </authorList>
    </citation>
    <scope>NUCLEOTIDE SEQUENCE</scope>
</reference>
<dbReference type="PANTHER" id="PTHR39394:SF1">
    <property type="entry name" value="DNAJ HOMOLOGUE SUBFAMILY C MEMBER 28 CONSERVED DOMAIN-CONTAINING PROTEIN"/>
    <property type="match status" value="1"/>
</dbReference>
<dbReference type="Proteomes" id="UP000005222">
    <property type="component" value="Chromosome L"/>
</dbReference>
<name>G8Y5T2_PICSO</name>
<dbReference type="STRING" id="559304.G8Y5T2"/>
<feature type="domain" description="DnaJ homologue subfamily C member 28 conserved" evidence="2">
    <location>
        <begin position="213"/>
        <end position="285"/>
    </location>
</feature>
<dbReference type="InterPro" id="IPR018961">
    <property type="entry name" value="DnaJ_homolog_subfam-C_membr-28"/>
</dbReference>
<reference evidence="5" key="2">
    <citation type="journal article" date="2012" name="G3 (Bethesda)">
        <title>Pichia sorbitophila, an interspecies yeast hybrid reveals early steps of genome resolution following polyploidization.</title>
        <authorList>
            <person name="Leh Louis V."/>
            <person name="Despons L."/>
            <person name="Friedrich A."/>
            <person name="Martin T."/>
            <person name="Durrens P."/>
            <person name="Casaregola S."/>
            <person name="Neuveglise C."/>
            <person name="Fairhead C."/>
            <person name="Marck C."/>
            <person name="Cruz J.A."/>
            <person name="Straub M.L."/>
            <person name="Kugler V."/>
            <person name="Sacerdot C."/>
            <person name="Uzunov Z."/>
            <person name="Thierry A."/>
            <person name="Weiss S."/>
            <person name="Bleykasten C."/>
            <person name="De Montigny J."/>
            <person name="Jacques N."/>
            <person name="Jung P."/>
            <person name="Lemaire M."/>
            <person name="Mallet S."/>
            <person name="Morel G."/>
            <person name="Richard G.F."/>
            <person name="Sarkar A."/>
            <person name="Savel G."/>
            <person name="Schacherer J."/>
            <person name="Seret M.L."/>
            <person name="Talla E."/>
            <person name="Samson G."/>
            <person name="Jubin C."/>
            <person name="Poulain J."/>
            <person name="Vacherie B."/>
            <person name="Barbe V."/>
            <person name="Pelletier E."/>
            <person name="Sherman D.J."/>
            <person name="Westhof E."/>
            <person name="Weissenbach J."/>
            <person name="Baret P.V."/>
            <person name="Wincker P."/>
            <person name="Gaillardin C."/>
            <person name="Dujon B."/>
            <person name="Souciet J.L."/>
        </authorList>
    </citation>
    <scope>NUCLEOTIDE SEQUENCE [LARGE SCALE GENOMIC DNA]</scope>
    <source>
        <strain evidence="5">ATCC MYA-4447 / BCRC 22081 / CBS 7064 / NBRC 10061 / NRRL Y-12695</strain>
    </source>
</reference>
<keyword evidence="5" id="KW-1185">Reference proteome</keyword>
<dbReference type="EMBL" id="FO082049">
    <property type="protein sequence ID" value="CCE83962.1"/>
    <property type="molecule type" value="Genomic_DNA"/>
</dbReference>
<evidence type="ECO:0000313" key="5">
    <source>
        <dbReference type="Proteomes" id="UP000005222"/>
    </source>
</evidence>
<dbReference type="OrthoDB" id="1922282at2759"/>
<evidence type="ECO:0000256" key="1">
    <source>
        <dbReference type="SAM" id="MobiDB-lite"/>
    </source>
</evidence>
<dbReference type="Proteomes" id="UP000005222">
    <property type="component" value="Chromosome K"/>
</dbReference>
<protein>
    <submittedName>
        <fullName evidence="4">Piso0_004559 protein</fullName>
    </submittedName>
</protein>
<dbReference type="Pfam" id="PF09350">
    <property type="entry name" value="DJC28_CD"/>
    <property type="match status" value="1"/>
</dbReference>
<dbReference type="eggNOG" id="ENOG502S3CA">
    <property type="taxonomic scope" value="Eukaryota"/>
</dbReference>
<proteinExistence type="predicted"/>
<accession>G8Y5T2</accession>
<organism evidence="4 5">
    <name type="scientific">Pichia sorbitophila (strain ATCC MYA-4447 / BCRC 22081 / CBS 7064 / NBRC 10061 / NRRL Y-12695)</name>
    <name type="common">Hybrid yeast</name>
    <dbReference type="NCBI Taxonomy" id="559304"/>
    <lineage>
        <taxon>Eukaryota</taxon>
        <taxon>Fungi</taxon>
        <taxon>Dikarya</taxon>
        <taxon>Ascomycota</taxon>
        <taxon>Saccharomycotina</taxon>
        <taxon>Pichiomycetes</taxon>
        <taxon>Debaryomycetaceae</taxon>
        <taxon>Millerozyma</taxon>
    </lineage>
</organism>
<sequence>MAMLSRCRYVALRTCFHPNFFPRVRCYSKSQEGDAADKTEQDENSALVQRFTQILESQVDNSGSSSLVDRDEDLKKIYDTHYSESGKQRAYDLKYQKELGLLKSERLLSGTKGAKSAADLAGRQPWDGNETPLETSRRMLEDSTPKLKVPKRKTPPPAPHVRVADAREASIDYKMGKPKDDGFREMYKERLLGPSMLLGPSSQMPLNFTSMVADAKINSNIDHSTGQFRDKEDMSKVRGKPLDREHLANCTDTNYYMTQILNRQEVLPPWIESQQGIDREINSFRHFLDGEWFKWLLNRIKGEASTRDAFLAAATKIKRSPESCYDKEFCTKQSRYVNEKVKLLNSQVRDYNLQSPSNAVHKLKLVPENEFKNSYRRVLTNLEESVVSWYDKEEEAHNTPVTTSYMRGSSSFIGLFDGGPGGGGNQGERKPVFYERKPEKIHFWKSLKSLFQH</sequence>
<dbReference type="EMBL" id="FO082048">
    <property type="protein sequence ID" value="CCE84993.1"/>
    <property type="molecule type" value="Genomic_DNA"/>
</dbReference>
<feature type="region of interest" description="Disordered" evidence="1">
    <location>
        <begin position="113"/>
        <end position="160"/>
    </location>
</feature>
<dbReference type="AlphaFoldDB" id="G8Y5T2"/>
<dbReference type="HOGENOM" id="CLU_037974_0_0_1"/>
<gene>
    <name evidence="4" type="primary">Piso0_004559</name>
    <name evidence="3" type="ORF">GNLVRS01_PISO0K19546g</name>
    <name evidence="4" type="ORF">GNLVRS01_PISO0L19547g</name>
</gene>